<dbReference type="PANTHER" id="PTHR36503">
    <property type="entry name" value="BLR2520 PROTEIN"/>
    <property type="match status" value="1"/>
</dbReference>
<sequence>MTEKSVATIRFGRLAPCLEVSDIQAAHHFYSSVLGFQKVFENGSPVGFMVLKKDDAELHLSWRRDHRASTTNVAHLFVDDVAALYQHCQQAGVRIIKSLASKDYGQDAFVFADPDGNRIDVGQRRS</sequence>
<reference evidence="2" key="1">
    <citation type="journal article" date="2020" name="mSystems">
        <title>Genome- and Community-Level Interaction Insights into Carbon Utilization and Element Cycling Functions of Hydrothermarchaeota in Hydrothermal Sediment.</title>
        <authorList>
            <person name="Zhou Z."/>
            <person name="Liu Y."/>
            <person name="Xu W."/>
            <person name="Pan J."/>
            <person name="Luo Z.H."/>
            <person name="Li M."/>
        </authorList>
    </citation>
    <scope>NUCLEOTIDE SEQUENCE [LARGE SCALE GENOMIC DNA]</scope>
    <source>
        <strain evidence="2">SpSt-855</strain>
    </source>
</reference>
<dbReference type="Gene3D" id="3.10.180.10">
    <property type="entry name" value="2,3-Dihydroxybiphenyl 1,2-Dioxygenase, domain 1"/>
    <property type="match status" value="1"/>
</dbReference>
<dbReference type="EMBL" id="DTKL01000015">
    <property type="protein sequence ID" value="HGY93479.1"/>
    <property type="molecule type" value="Genomic_DNA"/>
</dbReference>
<accession>A0A7V5CSH2</accession>
<dbReference type="SUPFAM" id="SSF54593">
    <property type="entry name" value="Glyoxalase/Bleomycin resistance protein/Dihydroxybiphenyl dioxygenase"/>
    <property type="match status" value="1"/>
</dbReference>
<evidence type="ECO:0000259" key="1">
    <source>
        <dbReference type="PROSITE" id="PS51819"/>
    </source>
</evidence>
<feature type="domain" description="VOC" evidence="1">
    <location>
        <begin position="10"/>
        <end position="124"/>
    </location>
</feature>
<comment type="caution">
    <text evidence="2">The sequence shown here is derived from an EMBL/GenBank/DDBJ whole genome shotgun (WGS) entry which is preliminary data.</text>
</comment>
<name>A0A7V5CSH2_9BACT</name>
<evidence type="ECO:0000313" key="2">
    <source>
        <dbReference type="EMBL" id="HGY93479.1"/>
    </source>
</evidence>
<dbReference type="Pfam" id="PF00903">
    <property type="entry name" value="Glyoxalase"/>
    <property type="match status" value="1"/>
</dbReference>
<dbReference type="InterPro" id="IPR029068">
    <property type="entry name" value="Glyas_Bleomycin-R_OHBP_Dase"/>
</dbReference>
<proteinExistence type="predicted"/>
<organism evidence="2">
    <name type="scientific">Acidobacterium capsulatum</name>
    <dbReference type="NCBI Taxonomy" id="33075"/>
    <lineage>
        <taxon>Bacteria</taxon>
        <taxon>Pseudomonadati</taxon>
        <taxon>Acidobacteriota</taxon>
        <taxon>Terriglobia</taxon>
        <taxon>Terriglobales</taxon>
        <taxon>Acidobacteriaceae</taxon>
        <taxon>Acidobacterium</taxon>
    </lineage>
</organism>
<dbReference type="InterPro" id="IPR004360">
    <property type="entry name" value="Glyas_Fos-R_dOase_dom"/>
</dbReference>
<gene>
    <name evidence="2" type="ORF">ENW50_02140</name>
</gene>
<dbReference type="AlphaFoldDB" id="A0A7V5CSH2"/>
<protein>
    <submittedName>
        <fullName evidence="2">VOC family protein</fullName>
    </submittedName>
</protein>
<dbReference type="PROSITE" id="PS51819">
    <property type="entry name" value="VOC"/>
    <property type="match status" value="1"/>
</dbReference>
<dbReference type="InterPro" id="IPR037523">
    <property type="entry name" value="VOC_core"/>
</dbReference>
<dbReference type="PANTHER" id="PTHR36503:SF1">
    <property type="entry name" value="BLR2520 PROTEIN"/>
    <property type="match status" value="1"/>
</dbReference>